<feature type="domain" description="MapZ extracellular C-terminal" evidence="4">
    <location>
        <begin position="554"/>
        <end position="647"/>
    </location>
</feature>
<evidence type="ECO:0000256" key="2">
    <source>
        <dbReference type="SAM" id="MobiDB-lite"/>
    </source>
</evidence>
<dbReference type="Pfam" id="PF18708">
    <property type="entry name" value="MapZ_C2"/>
    <property type="match status" value="1"/>
</dbReference>
<accession>A0ABS3HAL9</accession>
<feature type="compositionally biased region" description="Low complexity" evidence="2">
    <location>
        <begin position="514"/>
        <end position="537"/>
    </location>
</feature>
<feature type="compositionally biased region" description="Basic and acidic residues" evidence="2">
    <location>
        <begin position="229"/>
        <end position="241"/>
    </location>
</feature>
<feature type="compositionally biased region" description="Basic and acidic residues" evidence="2">
    <location>
        <begin position="171"/>
        <end position="181"/>
    </location>
</feature>
<feature type="compositionally biased region" description="Basic and acidic residues" evidence="2">
    <location>
        <begin position="202"/>
        <end position="220"/>
    </location>
</feature>
<dbReference type="EMBL" id="JAFLVT010000020">
    <property type="protein sequence ID" value="MBO0450492.1"/>
    <property type="molecule type" value="Genomic_DNA"/>
</dbReference>
<keyword evidence="6" id="KW-1185">Reference proteome</keyword>
<dbReference type="InterPro" id="IPR040532">
    <property type="entry name" value="MapZ_C2"/>
</dbReference>
<feature type="coiled-coil region" evidence="1">
    <location>
        <begin position="308"/>
        <end position="367"/>
    </location>
</feature>
<evidence type="ECO:0000313" key="5">
    <source>
        <dbReference type="EMBL" id="MBO0450492.1"/>
    </source>
</evidence>
<reference evidence="5 6" key="1">
    <citation type="submission" date="2021-03" db="EMBL/GenBank/DDBJ databases">
        <title>Enterococcal diversity collection.</title>
        <authorList>
            <person name="Gilmore M.S."/>
            <person name="Schwartzman J."/>
            <person name="Van Tyne D."/>
            <person name="Martin M."/>
            <person name="Earl A.M."/>
            <person name="Manson A.L."/>
            <person name="Straub T."/>
            <person name="Salamzade R."/>
            <person name="Saavedra J."/>
            <person name="Lebreton F."/>
            <person name="Prichula J."/>
            <person name="Schaufler K."/>
            <person name="Gaca A."/>
            <person name="Sgardioli B."/>
            <person name="Wagenaar J."/>
            <person name="Strong T."/>
        </authorList>
    </citation>
    <scope>NUCLEOTIDE SEQUENCE [LARGE SCALE GENOMIC DNA]</scope>
    <source>
        <strain evidence="5 6">MJM12</strain>
    </source>
</reference>
<sequence length="654" mass="71728">MINKCPHCGFEPLEGKMVCPRCGEEIKENIAGKLATIKENNRENNDSVKWSDFKDVSIGSVMEESLNEATKEDDLADVNPILADYIKKHKDDYEEDESTPAVKQIKAEDKDEKIIAGNEEAKEELSNFQSKNEEIDESKKDSRTYEKDTAASEELNEEQSEAPSEALNEEPSEKSQKEAKTISETTVSKAASVTKKTTTATDEIKVATSKGEETEADHMLPKSTLPTKEQTDVDQDKKEDAVLPSEASKIPKETEKNEIDPAALNDNNKPTTSKAPKKKWPYVLLAAVLVLGGGVGYYGYDQSVKATAQKEQQQIEKQETVIQNQLADFYTDKQQQFVKADKTSDELTDLTAQVKELTQKASNTETKDRAHHLTNEIGRIKEKIATVTRVNNLFESPIISGDQVKKDIAIKGDAINVEVLTAEDEFAKTINGVISEAKSQFNDLTSAQKAVTVVYADNKVKDKATRTQYQAAQKAVAKLVNGNQKQTLVANLKKVDAELGKEEAAAAKKKQEQAEAAANAAKKAQSTTSSQNSQAGSLPAEASPNMRPNTDNAPIMATNPSAVADSANPAWVWNSGIQEKVIQTCIDRGYIVAGGYYLEPVTIENGEGYYNLYATNTQSSLLKGISAKALPYYIVTINCKTGYFRGNGNDHTIR</sequence>
<feature type="compositionally biased region" description="Basic and acidic residues" evidence="2">
    <location>
        <begin position="249"/>
        <end position="259"/>
    </location>
</feature>
<dbReference type="InterPro" id="IPR041295">
    <property type="entry name" value="MapZ_EC1"/>
</dbReference>
<evidence type="ECO:0000259" key="4">
    <source>
        <dbReference type="Pfam" id="PF18708"/>
    </source>
</evidence>
<protein>
    <submittedName>
        <fullName evidence="5">TFIIB-type zinc ribbon-containing protein</fullName>
    </submittedName>
</protein>
<feature type="domain" description="MapZ extracellular" evidence="3">
    <location>
        <begin position="304"/>
        <end position="435"/>
    </location>
</feature>
<evidence type="ECO:0000256" key="1">
    <source>
        <dbReference type="SAM" id="Coils"/>
    </source>
</evidence>
<feature type="region of interest" description="Disordered" evidence="2">
    <location>
        <begin position="510"/>
        <end position="559"/>
    </location>
</feature>
<evidence type="ECO:0000313" key="6">
    <source>
        <dbReference type="Proteomes" id="UP000664256"/>
    </source>
</evidence>
<feature type="compositionally biased region" description="Polar residues" evidence="2">
    <location>
        <begin position="265"/>
        <end position="274"/>
    </location>
</feature>
<proteinExistence type="predicted"/>
<feature type="region of interest" description="Disordered" evidence="2">
    <location>
        <begin position="89"/>
        <end position="276"/>
    </location>
</feature>
<feature type="compositionally biased region" description="Basic and acidic residues" evidence="2">
    <location>
        <begin position="105"/>
        <end position="150"/>
    </location>
</feature>
<gene>
    <name evidence="5" type="ORF">JZO76_13330</name>
</gene>
<name>A0ABS3HAL9_9ENTE</name>
<dbReference type="Pfam" id="PF18041">
    <property type="entry name" value="MapZ_EC1"/>
    <property type="match status" value="1"/>
</dbReference>
<feature type="compositionally biased region" description="Low complexity" evidence="2">
    <location>
        <begin position="185"/>
        <end position="201"/>
    </location>
</feature>
<organism evidence="5 6">
    <name type="scientific">Candidatus Enterococcus myersii</name>
    <dbReference type="NCBI Taxonomy" id="2815322"/>
    <lineage>
        <taxon>Bacteria</taxon>
        <taxon>Bacillati</taxon>
        <taxon>Bacillota</taxon>
        <taxon>Bacilli</taxon>
        <taxon>Lactobacillales</taxon>
        <taxon>Enterococcaceae</taxon>
        <taxon>Enterococcus</taxon>
    </lineage>
</organism>
<comment type="caution">
    <text evidence="5">The sequence shown here is derived from an EMBL/GenBank/DDBJ whole genome shotgun (WGS) entry which is preliminary data.</text>
</comment>
<evidence type="ECO:0000259" key="3">
    <source>
        <dbReference type="Pfam" id="PF18041"/>
    </source>
</evidence>
<dbReference type="Proteomes" id="UP000664256">
    <property type="component" value="Unassembled WGS sequence"/>
</dbReference>
<keyword evidence="1" id="KW-0175">Coiled coil</keyword>